<reference evidence="4 5" key="1">
    <citation type="submission" date="2016-07" db="EMBL/GenBank/DDBJ databases">
        <title>Draft genome sequence of Prauserella muralis DSM 45305, isolated from a mould-covered wall in an indoor environment.</title>
        <authorList>
            <person name="Ruckert C."/>
            <person name="Albersmeier A."/>
            <person name="Jiang C.-L."/>
            <person name="Jiang Y."/>
            <person name="Kalinowski J."/>
            <person name="Schneider O."/>
            <person name="Winkler A."/>
            <person name="Zotchev S.B."/>
        </authorList>
    </citation>
    <scope>NUCLEOTIDE SEQUENCE [LARGE SCALE GENOMIC DNA]</scope>
    <source>
        <strain evidence="4 5">DSM 45305</strain>
    </source>
</reference>
<dbReference type="AlphaFoldDB" id="A0A2V4AGL1"/>
<name>A0A2V4AGL1_9PSEU</name>
<evidence type="ECO:0000256" key="2">
    <source>
        <dbReference type="ARBA" id="ARBA00035108"/>
    </source>
</evidence>
<dbReference type="RefSeq" id="WP_112284986.1">
    <property type="nucleotide sequence ID" value="NZ_MASW01000007.1"/>
</dbReference>
<dbReference type="Pfam" id="PF06386">
    <property type="entry name" value="GvpL_GvpF"/>
    <property type="match status" value="1"/>
</dbReference>
<dbReference type="OrthoDB" id="3867411at2"/>
<dbReference type="GO" id="GO:0031412">
    <property type="term" value="P:gas vesicle organization"/>
    <property type="evidence" value="ECO:0007669"/>
    <property type="project" value="InterPro"/>
</dbReference>
<gene>
    <name evidence="4" type="ORF">BAY60_30045</name>
</gene>
<keyword evidence="5" id="KW-1185">Reference proteome</keyword>
<dbReference type="Proteomes" id="UP000249915">
    <property type="component" value="Unassembled WGS sequence"/>
</dbReference>
<dbReference type="EMBL" id="MASW01000007">
    <property type="protein sequence ID" value="PXY19058.1"/>
    <property type="molecule type" value="Genomic_DNA"/>
</dbReference>
<evidence type="ECO:0000256" key="3">
    <source>
        <dbReference type="ARBA" id="ARBA00035643"/>
    </source>
</evidence>
<dbReference type="PANTHER" id="PTHR36852">
    <property type="entry name" value="PROTEIN GVPL 2"/>
    <property type="match status" value="1"/>
</dbReference>
<proteinExistence type="inferred from homology"/>
<protein>
    <submittedName>
        <fullName evidence="4">Gas vesicle protein GvpFL</fullName>
    </submittedName>
</protein>
<accession>A0A2V4AGL1</accession>
<evidence type="ECO:0000256" key="1">
    <source>
        <dbReference type="ARBA" id="ARBA00022987"/>
    </source>
</evidence>
<comment type="subcellular location">
    <subcellularLocation>
        <location evidence="2">Gas vesicle</location>
    </subcellularLocation>
</comment>
<comment type="similarity">
    <text evidence="3">Belongs to the gas vesicle GvpF/GvpL family.</text>
</comment>
<dbReference type="PANTHER" id="PTHR36852:SF1">
    <property type="entry name" value="PROTEIN GVPL 2"/>
    <property type="match status" value="1"/>
</dbReference>
<organism evidence="4 5">
    <name type="scientific">Prauserella muralis</name>
    <dbReference type="NCBI Taxonomy" id="588067"/>
    <lineage>
        <taxon>Bacteria</taxon>
        <taxon>Bacillati</taxon>
        <taxon>Actinomycetota</taxon>
        <taxon>Actinomycetes</taxon>
        <taxon>Pseudonocardiales</taxon>
        <taxon>Pseudonocardiaceae</taxon>
        <taxon>Prauserella</taxon>
    </lineage>
</organism>
<keyword evidence="1" id="KW-0304">Gas vesicle</keyword>
<sequence length="264" mass="28991">MAQQTEKPREDTAEQTVCYVYGIVPADVETDPEARGVGDPPSPIEAVRHGELAALVSEIRADRPLGKPEDLAAHARILDATSAEAPVLPLRFGAVLTGSEAVERELLAEHHDEFHAALQELEGKAEYVLKGRYDEQAVLREIVTENEEAAQLREEIRDKPADATRNERIALGELINNAIAAKREADTQHALDALGELATTVNVREPTHEEDAVHVAFLAEVAAQQDLEQAVGELAGEWRDRVELRLLGPLAPYDFVVTQQPQQE</sequence>
<dbReference type="GO" id="GO:0031411">
    <property type="term" value="C:gas vesicle"/>
    <property type="evidence" value="ECO:0007669"/>
    <property type="project" value="UniProtKB-SubCell"/>
</dbReference>
<evidence type="ECO:0000313" key="4">
    <source>
        <dbReference type="EMBL" id="PXY19058.1"/>
    </source>
</evidence>
<evidence type="ECO:0000313" key="5">
    <source>
        <dbReference type="Proteomes" id="UP000249915"/>
    </source>
</evidence>
<comment type="caution">
    <text evidence="4">The sequence shown here is derived from an EMBL/GenBank/DDBJ whole genome shotgun (WGS) entry which is preliminary data.</text>
</comment>
<dbReference type="InterPro" id="IPR009430">
    <property type="entry name" value="GvpL/GvpF"/>
</dbReference>